<dbReference type="STRING" id="268505.A0A2A9PDL5"/>
<gene>
    <name evidence="1" type="ORF">XA68_12945</name>
</gene>
<reference evidence="1 2" key="2">
    <citation type="journal article" date="2017" name="Sci. Rep.">
        <title>Ant-infecting Ophiocordyceps genomes reveal a high diversity of potential behavioral manipulation genes and a possible major role for enterotoxins.</title>
        <authorList>
            <person name="de Bekker C."/>
            <person name="Ohm R.A."/>
            <person name="Evans H.C."/>
            <person name="Brachmann A."/>
            <person name="Hughes D.P."/>
        </authorList>
    </citation>
    <scope>NUCLEOTIDE SEQUENCE [LARGE SCALE GENOMIC DNA]</scope>
    <source>
        <strain evidence="1 2">SC16a</strain>
    </source>
</reference>
<dbReference type="CDD" id="cd02024">
    <property type="entry name" value="NRK1"/>
    <property type="match status" value="1"/>
</dbReference>
<dbReference type="Proteomes" id="UP000037136">
    <property type="component" value="Unassembled WGS sequence"/>
</dbReference>
<sequence>MPPKSALVVALSGCSSSGKTTLARLLRHIFPSAFILHQDDFYRPETELPSKNGLLDWDCAQAVDVPAMADALAYIRRHATFPPTLLSKEDQNDVGPCPVPDTVITSLKARVSSSLSPSHPLRDGSLRLCLLDGFLLYAPSMASLQPCLDLKLFVRASYASAKARRQARSGYVTLEGFWEDPPGYVDAIVWPNYVADHAWMFERGQVEGRYCMNALDSAGIRVLDDEKPDVDLAVTLEWMVDTILDELHKHGGSSRSLC</sequence>
<accession>A0A2A9PDL5</accession>
<keyword evidence="2" id="KW-1185">Reference proteome</keyword>
<evidence type="ECO:0000313" key="1">
    <source>
        <dbReference type="EMBL" id="PFH58993.1"/>
    </source>
</evidence>
<dbReference type="Gene3D" id="3.40.50.300">
    <property type="entry name" value="P-loop containing nucleotide triphosphate hydrolases"/>
    <property type="match status" value="1"/>
</dbReference>
<organism evidence="1 2">
    <name type="scientific">Ophiocordyceps unilateralis</name>
    <name type="common">Zombie-ant fungus</name>
    <name type="synonym">Torrubia unilateralis</name>
    <dbReference type="NCBI Taxonomy" id="268505"/>
    <lineage>
        <taxon>Eukaryota</taxon>
        <taxon>Fungi</taxon>
        <taxon>Dikarya</taxon>
        <taxon>Ascomycota</taxon>
        <taxon>Pezizomycotina</taxon>
        <taxon>Sordariomycetes</taxon>
        <taxon>Hypocreomycetidae</taxon>
        <taxon>Hypocreales</taxon>
        <taxon>Ophiocordycipitaceae</taxon>
        <taxon>Ophiocordyceps</taxon>
    </lineage>
</organism>
<evidence type="ECO:0000313" key="2">
    <source>
        <dbReference type="Proteomes" id="UP000037136"/>
    </source>
</evidence>
<dbReference type="OrthoDB" id="10041966at2759"/>
<name>A0A2A9PDL5_OPHUN</name>
<proteinExistence type="predicted"/>
<evidence type="ECO:0008006" key="3">
    <source>
        <dbReference type="Google" id="ProtNLM"/>
    </source>
</evidence>
<protein>
    <recommendedName>
        <fullName evidence="3">Phosphoribulokinase/uridine kinase domain-containing protein</fullName>
    </recommendedName>
</protein>
<dbReference type="InterPro" id="IPR027417">
    <property type="entry name" value="P-loop_NTPase"/>
</dbReference>
<reference evidence="1 2" key="1">
    <citation type="journal article" date="2015" name="BMC Genomics">
        <title>Gene expression during zombie ant biting behavior reflects the complexity underlying fungal parasitic behavioral manipulation.</title>
        <authorList>
            <person name="de Bekker C."/>
            <person name="Ohm R.A."/>
            <person name="Loreto R.G."/>
            <person name="Sebastian A."/>
            <person name="Albert I."/>
            <person name="Merrow M."/>
            <person name="Brachmann A."/>
            <person name="Hughes D.P."/>
        </authorList>
    </citation>
    <scope>NUCLEOTIDE SEQUENCE [LARGE SCALE GENOMIC DNA]</scope>
    <source>
        <strain evidence="1 2">SC16a</strain>
    </source>
</reference>
<dbReference type="EMBL" id="LAZP02000236">
    <property type="protein sequence ID" value="PFH58993.1"/>
    <property type="molecule type" value="Genomic_DNA"/>
</dbReference>
<comment type="caution">
    <text evidence="1">The sequence shown here is derived from an EMBL/GenBank/DDBJ whole genome shotgun (WGS) entry which is preliminary data.</text>
</comment>
<dbReference type="PANTHER" id="PTHR10285">
    <property type="entry name" value="URIDINE KINASE"/>
    <property type="match status" value="1"/>
</dbReference>
<dbReference type="SUPFAM" id="SSF52540">
    <property type="entry name" value="P-loop containing nucleoside triphosphate hydrolases"/>
    <property type="match status" value="1"/>
</dbReference>
<dbReference type="AlphaFoldDB" id="A0A2A9PDL5"/>